<proteinExistence type="predicted"/>
<name>A0A7W3J2D9_9ACTN</name>
<protein>
    <submittedName>
        <fullName evidence="4">GNAT superfamily N-acetyltransferase</fullName>
    </submittedName>
</protein>
<evidence type="ECO:0000259" key="3">
    <source>
        <dbReference type="PROSITE" id="PS51186"/>
    </source>
</evidence>
<feature type="domain" description="N-acetyltransferase" evidence="3">
    <location>
        <begin position="8"/>
        <end position="172"/>
    </location>
</feature>
<dbReference type="PANTHER" id="PTHR43877">
    <property type="entry name" value="AMINOALKYLPHOSPHONATE N-ACETYLTRANSFERASE-RELATED-RELATED"/>
    <property type="match status" value="1"/>
</dbReference>
<keyword evidence="5" id="KW-1185">Reference proteome</keyword>
<dbReference type="GO" id="GO:0016747">
    <property type="term" value="F:acyltransferase activity, transferring groups other than amino-acyl groups"/>
    <property type="evidence" value="ECO:0007669"/>
    <property type="project" value="InterPro"/>
</dbReference>
<dbReference type="InterPro" id="IPR016181">
    <property type="entry name" value="Acyl_CoA_acyltransferase"/>
</dbReference>
<dbReference type="PANTHER" id="PTHR43877:SF2">
    <property type="entry name" value="AMINOALKYLPHOSPHONATE N-ACETYLTRANSFERASE-RELATED"/>
    <property type="match status" value="1"/>
</dbReference>
<accession>A0A7W3J2D9</accession>
<dbReference type="Proteomes" id="UP000580910">
    <property type="component" value="Unassembled WGS sequence"/>
</dbReference>
<evidence type="ECO:0000313" key="4">
    <source>
        <dbReference type="EMBL" id="MBA8805043.1"/>
    </source>
</evidence>
<evidence type="ECO:0000313" key="5">
    <source>
        <dbReference type="Proteomes" id="UP000580910"/>
    </source>
</evidence>
<dbReference type="InterPro" id="IPR050832">
    <property type="entry name" value="Bact_Acetyltransf"/>
</dbReference>
<dbReference type="Pfam" id="PF00583">
    <property type="entry name" value="Acetyltransf_1"/>
    <property type="match status" value="1"/>
</dbReference>
<dbReference type="CDD" id="cd04301">
    <property type="entry name" value="NAT_SF"/>
    <property type="match status" value="1"/>
</dbReference>
<evidence type="ECO:0000256" key="2">
    <source>
        <dbReference type="ARBA" id="ARBA00023315"/>
    </source>
</evidence>
<keyword evidence="2" id="KW-0012">Acyltransferase</keyword>
<reference evidence="4 5" key="1">
    <citation type="submission" date="2020-07" db="EMBL/GenBank/DDBJ databases">
        <title>Sequencing the genomes of 1000 actinobacteria strains.</title>
        <authorList>
            <person name="Klenk H.-P."/>
        </authorList>
    </citation>
    <scope>NUCLEOTIDE SEQUENCE [LARGE SCALE GENOMIC DNA]</scope>
    <source>
        <strain evidence="4 5">DSM 21349</strain>
    </source>
</reference>
<dbReference type="EMBL" id="JACGXA010000001">
    <property type="protein sequence ID" value="MBA8805043.1"/>
    <property type="molecule type" value="Genomic_DNA"/>
</dbReference>
<evidence type="ECO:0000256" key="1">
    <source>
        <dbReference type="ARBA" id="ARBA00022679"/>
    </source>
</evidence>
<dbReference type="PROSITE" id="PS51186">
    <property type="entry name" value="GNAT"/>
    <property type="match status" value="1"/>
</dbReference>
<dbReference type="RefSeq" id="WP_182540859.1">
    <property type="nucleotide sequence ID" value="NZ_JACGXA010000001.1"/>
</dbReference>
<organism evidence="4 5">
    <name type="scientific">Nocardioides ginsengisegetis</name>
    <dbReference type="NCBI Taxonomy" id="661491"/>
    <lineage>
        <taxon>Bacteria</taxon>
        <taxon>Bacillati</taxon>
        <taxon>Actinomycetota</taxon>
        <taxon>Actinomycetes</taxon>
        <taxon>Propionibacteriales</taxon>
        <taxon>Nocardioidaceae</taxon>
        <taxon>Nocardioides</taxon>
    </lineage>
</organism>
<gene>
    <name evidence="4" type="ORF">FB382_003334</name>
</gene>
<dbReference type="AlphaFoldDB" id="A0A7W3J2D9"/>
<comment type="caution">
    <text evidence="4">The sequence shown here is derived from an EMBL/GenBank/DDBJ whole genome shotgun (WGS) entry which is preliminary data.</text>
</comment>
<dbReference type="SUPFAM" id="SSF55729">
    <property type="entry name" value="Acyl-CoA N-acyltransferases (Nat)"/>
    <property type="match status" value="1"/>
</dbReference>
<dbReference type="InterPro" id="IPR000182">
    <property type="entry name" value="GNAT_dom"/>
</dbReference>
<sequence>MPVTPALLEIRRVAYGQPDAMRLIDEVQAEYVQRYGGPDDTPLDHAMFEPPLGSFYVAYDDGEPVATGAWRRTSVRALGATDAAEIKRMYVVPSARGAGVARAVLAHLEATAIAAGIDVLVLETGMKQPEAIALYTSSAYVPVPGFGYYKDQPLSRCFGKRLALGVLERGEV</sequence>
<dbReference type="Gene3D" id="3.40.630.30">
    <property type="match status" value="1"/>
</dbReference>
<keyword evidence="1 4" id="KW-0808">Transferase</keyword>